<keyword evidence="11" id="KW-0539">Nucleus</keyword>
<keyword evidence="8" id="KW-0238">DNA-binding</keyword>
<dbReference type="Gene3D" id="1.10.1600.10">
    <property type="match status" value="1"/>
</dbReference>
<proteinExistence type="inferred from homology"/>
<dbReference type="GO" id="GO:0006303">
    <property type="term" value="P:double-strand break repair via nonhomologous end joining"/>
    <property type="evidence" value="ECO:0000318"/>
    <property type="project" value="GO_Central"/>
</dbReference>
<dbReference type="PANTHER" id="PTHR12604:SF4">
    <property type="entry name" value="X-RAY REPAIR CROSS-COMPLEMENTING PROTEIN 5"/>
    <property type="match status" value="1"/>
</dbReference>
<dbReference type="InterPro" id="IPR016194">
    <property type="entry name" value="SPOC-like_C_dom_sf"/>
</dbReference>
<protein>
    <recommendedName>
        <fullName evidence="13">Ku domain-containing protein</fullName>
    </recommendedName>
</protein>
<dbReference type="InterPro" id="IPR024193">
    <property type="entry name" value="Ku80"/>
</dbReference>
<keyword evidence="12" id="KW-1133">Transmembrane helix</keyword>
<dbReference type="Proteomes" id="UP000001593">
    <property type="component" value="Unassembled WGS sequence"/>
</dbReference>
<evidence type="ECO:0000256" key="11">
    <source>
        <dbReference type="ARBA" id="ARBA00023242"/>
    </source>
</evidence>
<comment type="subcellular location">
    <subcellularLocation>
        <location evidence="1">Nucleus</location>
    </subcellularLocation>
</comment>
<dbReference type="GO" id="GO:0006310">
    <property type="term" value="P:DNA recombination"/>
    <property type="evidence" value="ECO:0007669"/>
    <property type="project" value="UniProtKB-KW"/>
</dbReference>
<dbReference type="GO" id="GO:0003684">
    <property type="term" value="F:damaged DNA binding"/>
    <property type="evidence" value="ECO:0007669"/>
    <property type="project" value="InterPro"/>
</dbReference>
<organism evidence="14 15">
    <name type="scientific">Nematostella vectensis</name>
    <name type="common">Starlet sea anemone</name>
    <dbReference type="NCBI Taxonomy" id="45351"/>
    <lineage>
        <taxon>Eukaryota</taxon>
        <taxon>Metazoa</taxon>
        <taxon>Cnidaria</taxon>
        <taxon>Anthozoa</taxon>
        <taxon>Hexacorallia</taxon>
        <taxon>Actiniaria</taxon>
        <taxon>Edwardsiidae</taxon>
        <taxon>Nematostella</taxon>
    </lineage>
</organism>
<keyword evidence="6" id="KW-0347">Helicase</keyword>
<keyword evidence="12" id="KW-0812">Transmembrane</keyword>
<sequence length="483" mass="53623">MPGKVRLTVGGMGIADKTVTGNRRQHSRLLVKNASNNFSRPWMGLPTHSAMRSLTSSFLGITVREEKLASWKKLSAIAQASPNSDSMEVTMERTYHRNDEDQTEIEKENVAQGYRYGKTIVPLTKIDKEGMKLETEKCLSVLGFSHKDNIKRHHYIGENVTAFTAQPEDEHASIALSAFINAMHRSDTVAIVRYCFRKNAAPKLGFLSPHIKEEYECLLFTALPFAEDLRHFSFASLDGNKKLQPTEDQLRAIDDLITVMDLSKAQRDEYGEATEALKPKCTFNPTRQRVFQCIQHRALHPNDPSLPSLEPAIASYLEPSAEFLSVREPQCLRVKDYFPLEKVERKKAKESAAEIFKSNVDQHKLDEPAQKRAWLEPGDEVDFSMAGLAKGTVTEVGTVDPVSDFLTIIGRVGANRFNEVVVAVVVVMVDVVVVDVVFVAVVVVVVVEVVEVVEVAVVVVVVVAVEVVEVAVVVVVVVVEAVQ</sequence>
<dbReference type="Gene3D" id="2.40.290.10">
    <property type="match status" value="1"/>
</dbReference>
<dbReference type="InParanoid" id="A7SI21"/>
<evidence type="ECO:0000313" key="14">
    <source>
        <dbReference type="EMBL" id="EDO36674.1"/>
    </source>
</evidence>
<dbReference type="GO" id="GO:0004386">
    <property type="term" value="F:helicase activity"/>
    <property type="evidence" value="ECO:0007669"/>
    <property type="project" value="UniProtKB-KW"/>
</dbReference>
<keyword evidence="3" id="KW-0547">Nucleotide-binding</keyword>
<feature type="transmembrane region" description="Helical" evidence="12">
    <location>
        <begin position="453"/>
        <end position="479"/>
    </location>
</feature>
<dbReference type="InterPro" id="IPR006164">
    <property type="entry name" value="DNA_bd_Ku70/Ku80"/>
</dbReference>
<evidence type="ECO:0000256" key="5">
    <source>
        <dbReference type="ARBA" id="ARBA00022801"/>
    </source>
</evidence>
<dbReference type="CDD" id="cd00873">
    <property type="entry name" value="KU80"/>
    <property type="match status" value="1"/>
</dbReference>
<keyword evidence="7" id="KW-0067">ATP-binding</keyword>
<reference evidence="14 15" key="1">
    <citation type="journal article" date="2007" name="Science">
        <title>Sea anemone genome reveals ancestral eumetazoan gene repertoire and genomic organization.</title>
        <authorList>
            <person name="Putnam N.H."/>
            <person name="Srivastava M."/>
            <person name="Hellsten U."/>
            <person name="Dirks B."/>
            <person name="Chapman J."/>
            <person name="Salamov A."/>
            <person name="Terry A."/>
            <person name="Shapiro H."/>
            <person name="Lindquist E."/>
            <person name="Kapitonov V.V."/>
            <person name="Jurka J."/>
            <person name="Genikhovich G."/>
            <person name="Grigoriev I.V."/>
            <person name="Lucas S.M."/>
            <person name="Steele R.E."/>
            <person name="Finnerty J.R."/>
            <person name="Technau U."/>
            <person name="Martindale M.Q."/>
            <person name="Rokhsar D.S."/>
        </authorList>
    </citation>
    <scope>NUCLEOTIDE SEQUENCE [LARGE SCALE GENOMIC DNA]</scope>
    <source>
        <strain evidence="15">CH2 X CH6</strain>
    </source>
</reference>
<keyword evidence="4" id="KW-0227">DNA damage</keyword>
<dbReference type="PhylomeDB" id="A7SI21"/>
<keyword evidence="10" id="KW-0234">DNA repair</keyword>
<evidence type="ECO:0000256" key="2">
    <source>
        <dbReference type="ARBA" id="ARBA00007726"/>
    </source>
</evidence>
<dbReference type="GO" id="GO:0000723">
    <property type="term" value="P:telomere maintenance"/>
    <property type="evidence" value="ECO:0000318"/>
    <property type="project" value="GO_Central"/>
</dbReference>
<dbReference type="EMBL" id="DS469664">
    <property type="protein sequence ID" value="EDO36674.1"/>
    <property type="molecule type" value="Genomic_DNA"/>
</dbReference>
<dbReference type="eggNOG" id="KOG2326">
    <property type="taxonomic scope" value="Eukaryota"/>
</dbReference>
<evidence type="ECO:0000256" key="12">
    <source>
        <dbReference type="SAM" id="Phobius"/>
    </source>
</evidence>
<comment type="similarity">
    <text evidence="2">Belongs to the ku80 family.</text>
</comment>
<evidence type="ECO:0000259" key="13">
    <source>
        <dbReference type="SMART" id="SM00559"/>
    </source>
</evidence>
<gene>
    <name evidence="14" type="ORF">NEMVEDRAFT_v1g245417</name>
</gene>
<evidence type="ECO:0000256" key="4">
    <source>
        <dbReference type="ARBA" id="ARBA00022763"/>
    </source>
</evidence>
<evidence type="ECO:0000256" key="9">
    <source>
        <dbReference type="ARBA" id="ARBA00023172"/>
    </source>
</evidence>
<dbReference type="GO" id="GO:0042162">
    <property type="term" value="F:telomeric DNA binding"/>
    <property type="evidence" value="ECO:0000318"/>
    <property type="project" value="GO_Central"/>
</dbReference>
<dbReference type="GO" id="GO:0005524">
    <property type="term" value="F:ATP binding"/>
    <property type="evidence" value="ECO:0007669"/>
    <property type="project" value="UniProtKB-KW"/>
</dbReference>
<dbReference type="AlphaFoldDB" id="A7SI21"/>
<evidence type="ECO:0000256" key="10">
    <source>
        <dbReference type="ARBA" id="ARBA00023204"/>
    </source>
</evidence>
<evidence type="ECO:0000256" key="3">
    <source>
        <dbReference type="ARBA" id="ARBA00022741"/>
    </source>
</evidence>
<dbReference type="FunFam" id="2.40.290.10:FF:000005">
    <property type="entry name" value="X-ray repair cross-complementing protein 5"/>
    <property type="match status" value="1"/>
</dbReference>
<evidence type="ECO:0000256" key="8">
    <source>
        <dbReference type="ARBA" id="ARBA00023125"/>
    </source>
</evidence>
<feature type="transmembrane region" description="Helical" evidence="12">
    <location>
        <begin position="420"/>
        <end position="447"/>
    </location>
</feature>
<keyword evidence="12" id="KW-0472">Membrane</keyword>
<dbReference type="HOGENOM" id="CLU_565391_0_0_1"/>
<dbReference type="SUPFAM" id="SSF100939">
    <property type="entry name" value="SPOC domain-like"/>
    <property type="match status" value="1"/>
</dbReference>
<feature type="domain" description="Ku" evidence="13">
    <location>
        <begin position="102"/>
        <end position="240"/>
    </location>
</feature>
<dbReference type="SMART" id="SM00559">
    <property type="entry name" value="Ku78"/>
    <property type="match status" value="1"/>
</dbReference>
<dbReference type="GO" id="GO:0016787">
    <property type="term" value="F:hydrolase activity"/>
    <property type="evidence" value="ECO:0007669"/>
    <property type="project" value="UniProtKB-KW"/>
</dbReference>
<dbReference type="STRING" id="45351.A7SI21"/>
<keyword evidence="5" id="KW-0378">Hydrolase</keyword>
<evidence type="ECO:0000313" key="15">
    <source>
        <dbReference type="Proteomes" id="UP000001593"/>
    </source>
</evidence>
<accession>A7SI21</accession>
<dbReference type="PANTHER" id="PTHR12604">
    <property type="entry name" value="KU AUTOANTIGEN DNA HELICASE"/>
    <property type="match status" value="1"/>
</dbReference>
<evidence type="ECO:0000256" key="7">
    <source>
        <dbReference type="ARBA" id="ARBA00022840"/>
    </source>
</evidence>
<dbReference type="FunFam" id="1.10.1600.10:FF:000002">
    <property type="entry name" value="X-ray repair cross-complementing protein 5"/>
    <property type="match status" value="1"/>
</dbReference>
<dbReference type="GO" id="GO:0043564">
    <property type="term" value="C:Ku70:Ku80 complex"/>
    <property type="evidence" value="ECO:0000318"/>
    <property type="project" value="GO_Central"/>
</dbReference>
<evidence type="ECO:0000256" key="6">
    <source>
        <dbReference type="ARBA" id="ARBA00022806"/>
    </source>
</evidence>
<dbReference type="Pfam" id="PF02735">
    <property type="entry name" value="Ku"/>
    <property type="match status" value="1"/>
</dbReference>
<evidence type="ECO:0000256" key="1">
    <source>
        <dbReference type="ARBA" id="ARBA00004123"/>
    </source>
</evidence>
<name>A7SI21_NEMVE</name>
<keyword evidence="9" id="KW-0233">DNA recombination</keyword>
<keyword evidence="15" id="KW-1185">Reference proteome</keyword>